<name>A0A972VZY7_9GAMM</name>
<gene>
    <name evidence="6" type="ORF">HQ497_12140</name>
</gene>
<evidence type="ECO:0000313" key="7">
    <source>
        <dbReference type="Proteomes" id="UP000754644"/>
    </source>
</evidence>
<dbReference type="GO" id="GO:0000976">
    <property type="term" value="F:transcription cis-regulatory region binding"/>
    <property type="evidence" value="ECO:0007669"/>
    <property type="project" value="TreeGrafter"/>
</dbReference>
<accession>A0A972VZY7</accession>
<reference evidence="6" key="1">
    <citation type="submission" date="2020-05" db="EMBL/GenBank/DDBJ databases">
        <title>Sulfur intermediates as new biogeochemical hubs in an aquatic model microbial ecosystem.</title>
        <authorList>
            <person name="Vigneron A."/>
        </authorList>
    </citation>
    <scope>NUCLEOTIDE SEQUENCE</scope>
    <source>
        <strain evidence="6">Bin.250</strain>
    </source>
</reference>
<dbReference type="InterPro" id="IPR050109">
    <property type="entry name" value="HTH-type_TetR-like_transc_reg"/>
</dbReference>
<evidence type="ECO:0000313" key="6">
    <source>
        <dbReference type="EMBL" id="NQV66102.1"/>
    </source>
</evidence>
<evidence type="ECO:0000256" key="3">
    <source>
        <dbReference type="ARBA" id="ARBA00023163"/>
    </source>
</evidence>
<dbReference type="InterPro" id="IPR001647">
    <property type="entry name" value="HTH_TetR"/>
</dbReference>
<dbReference type="InterPro" id="IPR009057">
    <property type="entry name" value="Homeodomain-like_sf"/>
</dbReference>
<dbReference type="PANTHER" id="PTHR30055:SF234">
    <property type="entry name" value="HTH-TYPE TRANSCRIPTIONAL REGULATOR BETI"/>
    <property type="match status" value="1"/>
</dbReference>
<feature type="DNA-binding region" description="H-T-H motif" evidence="4">
    <location>
        <begin position="38"/>
        <end position="57"/>
    </location>
</feature>
<evidence type="ECO:0000256" key="4">
    <source>
        <dbReference type="PROSITE-ProRule" id="PRU00335"/>
    </source>
</evidence>
<feature type="domain" description="HTH tetR-type" evidence="5">
    <location>
        <begin position="15"/>
        <end position="75"/>
    </location>
</feature>
<proteinExistence type="predicted"/>
<dbReference type="PANTHER" id="PTHR30055">
    <property type="entry name" value="HTH-TYPE TRANSCRIPTIONAL REGULATOR RUTR"/>
    <property type="match status" value="1"/>
</dbReference>
<dbReference type="Pfam" id="PF00440">
    <property type="entry name" value="TetR_N"/>
    <property type="match status" value="1"/>
</dbReference>
<organism evidence="6 7">
    <name type="scientific">SAR86 cluster bacterium</name>
    <dbReference type="NCBI Taxonomy" id="2030880"/>
    <lineage>
        <taxon>Bacteria</taxon>
        <taxon>Pseudomonadati</taxon>
        <taxon>Pseudomonadota</taxon>
        <taxon>Gammaproteobacteria</taxon>
        <taxon>SAR86 cluster</taxon>
    </lineage>
</organism>
<sequence length="237" mass="25973">MEFGWVMGKRDTNRDEKRQLIVTTARKLMQVREVSDFSMRTLAEVAGVSSATPYALFGSKQALIAAVMDTDFADFMTALTAEPNQGFDVFFRLVDVTAELFEKNPGYYSTGAQAIQATTDQTLTSHFSLPRHGLFKDLVSDAIQRGEICHQINPDSLALNLGHQFYGWIQAWAKGNITLPDMVARTKYGLGLGLAAVATEASRAQLLEQVVAIQATLPEAGVLKTKPTPNKKQEAVS</sequence>
<keyword evidence="3" id="KW-0804">Transcription</keyword>
<dbReference type="GO" id="GO:0003700">
    <property type="term" value="F:DNA-binding transcription factor activity"/>
    <property type="evidence" value="ECO:0007669"/>
    <property type="project" value="TreeGrafter"/>
</dbReference>
<comment type="caution">
    <text evidence="6">The sequence shown here is derived from an EMBL/GenBank/DDBJ whole genome shotgun (WGS) entry which is preliminary data.</text>
</comment>
<dbReference type="EMBL" id="JABMOJ010000457">
    <property type="protein sequence ID" value="NQV66102.1"/>
    <property type="molecule type" value="Genomic_DNA"/>
</dbReference>
<evidence type="ECO:0000256" key="2">
    <source>
        <dbReference type="ARBA" id="ARBA00023125"/>
    </source>
</evidence>
<dbReference type="PROSITE" id="PS50977">
    <property type="entry name" value="HTH_TETR_2"/>
    <property type="match status" value="1"/>
</dbReference>
<dbReference type="Gene3D" id="1.10.357.10">
    <property type="entry name" value="Tetracycline Repressor, domain 2"/>
    <property type="match status" value="1"/>
</dbReference>
<evidence type="ECO:0000259" key="5">
    <source>
        <dbReference type="PROSITE" id="PS50977"/>
    </source>
</evidence>
<keyword evidence="2 4" id="KW-0238">DNA-binding</keyword>
<dbReference type="Proteomes" id="UP000754644">
    <property type="component" value="Unassembled WGS sequence"/>
</dbReference>
<protein>
    <submittedName>
        <fullName evidence="6">TetR/AcrR family transcriptional regulator</fullName>
    </submittedName>
</protein>
<dbReference type="AlphaFoldDB" id="A0A972VZY7"/>
<keyword evidence="1" id="KW-0805">Transcription regulation</keyword>
<dbReference type="SUPFAM" id="SSF46689">
    <property type="entry name" value="Homeodomain-like"/>
    <property type="match status" value="1"/>
</dbReference>
<evidence type="ECO:0000256" key="1">
    <source>
        <dbReference type="ARBA" id="ARBA00023015"/>
    </source>
</evidence>